<dbReference type="Pfam" id="PF01075">
    <property type="entry name" value="Glyco_transf_9"/>
    <property type="match status" value="1"/>
</dbReference>
<dbReference type="PANTHER" id="PTHR44858">
    <property type="entry name" value="TETRATRICOPEPTIDE REPEAT PROTEIN 6"/>
    <property type="match status" value="1"/>
</dbReference>
<dbReference type="SUPFAM" id="SSF53756">
    <property type="entry name" value="UDP-Glycosyltransferase/glycogen phosphorylase"/>
    <property type="match status" value="1"/>
</dbReference>
<dbReference type="InterPro" id="IPR050498">
    <property type="entry name" value="Ycf3"/>
</dbReference>
<evidence type="ECO:0000256" key="2">
    <source>
        <dbReference type="ARBA" id="ARBA00022803"/>
    </source>
</evidence>
<dbReference type="PROSITE" id="PS50005">
    <property type="entry name" value="TPR"/>
    <property type="match status" value="1"/>
</dbReference>
<dbReference type="SUPFAM" id="SSF48452">
    <property type="entry name" value="TPR-like"/>
    <property type="match status" value="2"/>
</dbReference>
<dbReference type="RefSeq" id="WP_154374778.1">
    <property type="nucleotide sequence ID" value="NZ_WKJK01000003.1"/>
</dbReference>
<reference evidence="4 5" key="1">
    <citation type="submission" date="2019-11" db="EMBL/GenBank/DDBJ databases">
        <title>Novel species isolated from a subtropical stream in China.</title>
        <authorList>
            <person name="Lu H."/>
        </authorList>
    </citation>
    <scope>NUCLEOTIDE SEQUENCE [LARGE SCALE GENOMIC DNA]</scope>
    <source>
        <strain evidence="4 5">FT80W</strain>
    </source>
</reference>
<evidence type="ECO:0000256" key="1">
    <source>
        <dbReference type="ARBA" id="ARBA00022737"/>
    </source>
</evidence>
<dbReference type="SMART" id="SM00028">
    <property type="entry name" value="TPR"/>
    <property type="match status" value="5"/>
</dbReference>
<organism evidence="4 5">
    <name type="scientific">Duganella guangzhouensis</name>
    <dbReference type="NCBI Taxonomy" id="2666084"/>
    <lineage>
        <taxon>Bacteria</taxon>
        <taxon>Pseudomonadati</taxon>
        <taxon>Pseudomonadota</taxon>
        <taxon>Betaproteobacteria</taxon>
        <taxon>Burkholderiales</taxon>
        <taxon>Oxalobacteraceae</taxon>
        <taxon>Telluria group</taxon>
        <taxon>Duganella</taxon>
    </lineage>
</organism>
<evidence type="ECO:0000256" key="3">
    <source>
        <dbReference type="PROSITE-ProRule" id="PRU00339"/>
    </source>
</evidence>
<sequence length="534" mass="58711">MAIATHSAQADVDTIVGLMCQSIEHTHSKRSQDALACLDEGVRLAPAFFPCRVARARLLADMQRYDDALADLNYVRRLVHLPDVEAGFTVIFDAAMASISARLSADGQDAAAYVQRAKVHEQALDSAAALADYERALRLGANDGATHMARANILCESGRHADAVAAYEHLLDLGRDNALAWYNRGNALQKLGRLGDAIDSYRRAVAIVPEFAEAWLEIAHCLLARGEHAEGWRMYEWRWQTAQLAPTRLASAQPQWSGQPGHTVLLWAEQGLGDAIQFARFIPRVVERAGRVVVRAPAVLHGLLSTLDPRITILSDAEPPPPHDSHCPLMSLPLVLGITRDEQLSDQPYVSADAARGQAWQAQLGAWPQPQPHRAPRIGLCWAGRKAGAARAYNPTRDIPLAALAPLAALDAQFICLQQTYSGTEDELLAAWPNFAAIRQGLETLADTAALMSQLDLIITVDTAVAHLAGALGKPCWLLLRRSSEWRWRQTGTTTPWYASIRIFRQQTEGNWNDVVHKVAGSLIELWRQQIKEP</sequence>
<keyword evidence="1" id="KW-0677">Repeat</keyword>
<dbReference type="Proteomes" id="UP000433309">
    <property type="component" value="Unassembled WGS sequence"/>
</dbReference>
<proteinExistence type="predicted"/>
<keyword evidence="5" id="KW-1185">Reference proteome</keyword>
<dbReference type="InterPro" id="IPR002201">
    <property type="entry name" value="Glyco_trans_9"/>
</dbReference>
<dbReference type="Pfam" id="PF13432">
    <property type="entry name" value="TPR_16"/>
    <property type="match status" value="1"/>
</dbReference>
<dbReference type="Gene3D" id="1.25.40.10">
    <property type="entry name" value="Tetratricopeptide repeat domain"/>
    <property type="match status" value="2"/>
</dbReference>
<name>A0A6I2L0S1_9BURK</name>
<dbReference type="Gene3D" id="3.40.50.2000">
    <property type="entry name" value="Glycogen Phosphorylase B"/>
    <property type="match status" value="1"/>
</dbReference>
<dbReference type="InterPro" id="IPR019734">
    <property type="entry name" value="TPR_rpt"/>
</dbReference>
<gene>
    <name evidence="4" type="ORF">GJ699_07780</name>
</gene>
<accession>A0A6I2L0S1</accession>
<dbReference type="InterPro" id="IPR011990">
    <property type="entry name" value="TPR-like_helical_dom_sf"/>
</dbReference>
<dbReference type="AlphaFoldDB" id="A0A6I2L0S1"/>
<dbReference type="PROSITE" id="PS50293">
    <property type="entry name" value="TPR_REGION"/>
    <property type="match status" value="1"/>
</dbReference>
<dbReference type="GO" id="GO:0016757">
    <property type="term" value="F:glycosyltransferase activity"/>
    <property type="evidence" value="ECO:0007669"/>
    <property type="project" value="InterPro"/>
</dbReference>
<protein>
    <submittedName>
        <fullName evidence="4">Tetratricopeptide repeat protein</fullName>
    </submittedName>
</protein>
<dbReference type="EMBL" id="WKJK01000003">
    <property type="protein sequence ID" value="MRW89879.1"/>
    <property type="molecule type" value="Genomic_DNA"/>
</dbReference>
<dbReference type="PANTHER" id="PTHR44858:SF1">
    <property type="entry name" value="UDP-N-ACETYLGLUCOSAMINE--PEPTIDE N-ACETYLGLUCOSAMINYLTRANSFERASE SPINDLY-RELATED"/>
    <property type="match status" value="1"/>
</dbReference>
<evidence type="ECO:0000313" key="5">
    <source>
        <dbReference type="Proteomes" id="UP000433309"/>
    </source>
</evidence>
<feature type="repeat" description="TPR" evidence="3">
    <location>
        <begin position="178"/>
        <end position="211"/>
    </location>
</feature>
<evidence type="ECO:0000313" key="4">
    <source>
        <dbReference type="EMBL" id="MRW89879.1"/>
    </source>
</evidence>
<keyword evidence="2 3" id="KW-0802">TPR repeat</keyword>
<comment type="caution">
    <text evidence="4">The sequence shown here is derived from an EMBL/GenBank/DDBJ whole genome shotgun (WGS) entry which is preliminary data.</text>
</comment>